<keyword evidence="7" id="KW-1185">Reference proteome</keyword>
<dbReference type="EMBL" id="REGN01012402">
    <property type="protein sequence ID" value="RMZ95474.1"/>
    <property type="molecule type" value="Genomic_DNA"/>
</dbReference>
<evidence type="ECO:0000313" key="6">
    <source>
        <dbReference type="EMBL" id="RMZ95474.1"/>
    </source>
</evidence>
<organism evidence="6 7">
    <name type="scientific">Brachionus plicatilis</name>
    <name type="common">Marine rotifer</name>
    <name type="synonym">Brachionus muelleri</name>
    <dbReference type="NCBI Taxonomy" id="10195"/>
    <lineage>
        <taxon>Eukaryota</taxon>
        <taxon>Metazoa</taxon>
        <taxon>Spiralia</taxon>
        <taxon>Gnathifera</taxon>
        <taxon>Rotifera</taxon>
        <taxon>Eurotatoria</taxon>
        <taxon>Monogononta</taxon>
        <taxon>Pseudotrocha</taxon>
        <taxon>Ploima</taxon>
        <taxon>Brachionidae</taxon>
        <taxon>Brachionus</taxon>
    </lineage>
</organism>
<comment type="caution">
    <text evidence="6">The sequence shown here is derived from an EMBL/GenBank/DDBJ whole genome shotgun (WGS) entry which is preliminary data.</text>
</comment>
<keyword evidence="1" id="KW-0343">GTPase activation</keyword>
<evidence type="ECO:0000256" key="2">
    <source>
        <dbReference type="ARBA" id="ARBA00022614"/>
    </source>
</evidence>
<protein>
    <submittedName>
        <fullName evidence="6">Leucine-rich repeat-containing 74A</fullName>
    </submittedName>
</protein>
<dbReference type="GO" id="GO:0048471">
    <property type="term" value="C:perinuclear region of cytoplasm"/>
    <property type="evidence" value="ECO:0007669"/>
    <property type="project" value="TreeGrafter"/>
</dbReference>
<dbReference type="GO" id="GO:0005509">
    <property type="term" value="F:calcium ion binding"/>
    <property type="evidence" value="ECO:0007669"/>
    <property type="project" value="InterPro"/>
</dbReference>
<accession>A0A3M7P9T1</accession>
<feature type="domain" description="EF-hand" evidence="5">
    <location>
        <begin position="367"/>
        <end position="402"/>
    </location>
</feature>
<dbReference type="InterPro" id="IPR027038">
    <property type="entry name" value="RanGap"/>
</dbReference>
<evidence type="ECO:0000256" key="4">
    <source>
        <dbReference type="SAM" id="MobiDB-lite"/>
    </source>
</evidence>
<dbReference type="PROSITE" id="PS50222">
    <property type="entry name" value="EF_HAND_2"/>
    <property type="match status" value="1"/>
</dbReference>
<feature type="compositionally biased region" description="Polar residues" evidence="4">
    <location>
        <begin position="560"/>
        <end position="579"/>
    </location>
</feature>
<dbReference type="AlphaFoldDB" id="A0A3M7P9T1"/>
<feature type="region of interest" description="Disordered" evidence="4">
    <location>
        <begin position="1"/>
        <end position="34"/>
    </location>
</feature>
<dbReference type="InterPro" id="IPR032675">
    <property type="entry name" value="LRR_dom_sf"/>
</dbReference>
<dbReference type="Proteomes" id="UP000276133">
    <property type="component" value="Unassembled WGS sequence"/>
</dbReference>
<dbReference type="PANTHER" id="PTHR24113">
    <property type="entry name" value="RAN GTPASE-ACTIVATING PROTEIN 1"/>
    <property type="match status" value="1"/>
</dbReference>
<dbReference type="STRING" id="10195.A0A3M7P9T1"/>
<reference evidence="6 7" key="1">
    <citation type="journal article" date="2018" name="Sci. Rep.">
        <title>Genomic signatures of local adaptation to the degree of environmental predictability in rotifers.</title>
        <authorList>
            <person name="Franch-Gras L."/>
            <person name="Hahn C."/>
            <person name="Garcia-Roger E.M."/>
            <person name="Carmona M.J."/>
            <person name="Serra M."/>
            <person name="Gomez A."/>
        </authorList>
    </citation>
    <scope>NUCLEOTIDE SEQUENCE [LARGE SCALE GENOMIC DNA]</scope>
    <source>
        <strain evidence="6">HYR1</strain>
    </source>
</reference>
<proteinExistence type="predicted"/>
<feature type="region of interest" description="Disordered" evidence="4">
    <location>
        <begin position="543"/>
        <end position="600"/>
    </location>
</feature>
<keyword evidence="2" id="KW-0433">Leucine-rich repeat</keyword>
<dbReference type="InterPro" id="IPR006553">
    <property type="entry name" value="Leu-rich_rpt_Cys-con_subtyp"/>
</dbReference>
<feature type="compositionally biased region" description="Basic and acidic residues" evidence="4">
    <location>
        <begin position="549"/>
        <end position="558"/>
    </location>
</feature>
<dbReference type="OrthoDB" id="120976at2759"/>
<evidence type="ECO:0000313" key="7">
    <source>
        <dbReference type="Proteomes" id="UP000276133"/>
    </source>
</evidence>
<name>A0A3M7P9T1_BRAPC</name>
<evidence type="ECO:0000256" key="1">
    <source>
        <dbReference type="ARBA" id="ARBA00022468"/>
    </source>
</evidence>
<dbReference type="SMART" id="SM00368">
    <property type="entry name" value="LRR_RI"/>
    <property type="match status" value="5"/>
</dbReference>
<keyword evidence="3" id="KW-0677">Repeat</keyword>
<dbReference type="Pfam" id="PF13516">
    <property type="entry name" value="LRR_6"/>
    <property type="match status" value="3"/>
</dbReference>
<feature type="region of interest" description="Disordered" evidence="4">
    <location>
        <begin position="608"/>
        <end position="627"/>
    </location>
</feature>
<dbReference type="InterPro" id="IPR002048">
    <property type="entry name" value="EF_hand_dom"/>
</dbReference>
<dbReference type="SUPFAM" id="SSF52047">
    <property type="entry name" value="RNI-like"/>
    <property type="match status" value="1"/>
</dbReference>
<dbReference type="GO" id="GO:0005829">
    <property type="term" value="C:cytosol"/>
    <property type="evidence" value="ECO:0007669"/>
    <property type="project" value="TreeGrafter"/>
</dbReference>
<dbReference type="GO" id="GO:0005096">
    <property type="term" value="F:GTPase activator activity"/>
    <property type="evidence" value="ECO:0007669"/>
    <property type="project" value="UniProtKB-KW"/>
</dbReference>
<dbReference type="GO" id="GO:0031267">
    <property type="term" value="F:small GTPase binding"/>
    <property type="evidence" value="ECO:0007669"/>
    <property type="project" value="TreeGrafter"/>
</dbReference>
<gene>
    <name evidence="6" type="ORF">BpHYR1_012973</name>
</gene>
<feature type="compositionally biased region" description="Polar residues" evidence="4">
    <location>
        <begin position="610"/>
        <end position="627"/>
    </location>
</feature>
<dbReference type="GO" id="GO:0006913">
    <property type="term" value="P:nucleocytoplasmic transport"/>
    <property type="evidence" value="ECO:0007669"/>
    <property type="project" value="TreeGrafter"/>
</dbReference>
<dbReference type="SUPFAM" id="SSF47473">
    <property type="entry name" value="EF-hand"/>
    <property type="match status" value="1"/>
</dbReference>
<dbReference type="PANTHER" id="PTHR24113:SF12">
    <property type="entry name" value="RAN GTPASE-ACTIVATING PROTEIN 1"/>
    <property type="match status" value="1"/>
</dbReference>
<dbReference type="GO" id="GO:0005634">
    <property type="term" value="C:nucleus"/>
    <property type="evidence" value="ECO:0007669"/>
    <property type="project" value="TreeGrafter"/>
</dbReference>
<dbReference type="InterPro" id="IPR001611">
    <property type="entry name" value="Leu-rich_rpt"/>
</dbReference>
<evidence type="ECO:0000256" key="3">
    <source>
        <dbReference type="ARBA" id="ARBA00022737"/>
    </source>
</evidence>
<evidence type="ECO:0000259" key="5">
    <source>
        <dbReference type="PROSITE" id="PS50222"/>
    </source>
</evidence>
<dbReference type="Gene3D" id="3.80.10.10">
    <property type="entry name" value="Ribonuclease Inhibitor"/>
    <property type="match status" value="3"/>
</dbReference>
<feature type="compositionally biased region" description="Polar residues" evidence="4">
    <location>
        <begin position="13"/>
        <end position="34"/>
    </location>
</feature>
<dbReference type="SMART" id="SM00367">
    <property type="entry name" value="LRR_CC"/>
    <property type="match status" value="2"/>
</dbReference>
<sequence length="627" mass="71695">MSNNMDIKKPKSKTQQPSNKSSNTAESVHTDDLMSSVSNTDAVGRKIDASQANNLAIINMKRKNLNYHGAYLLSQRIKQDFSIIQVIDLSDNQLEDEGILYLSIPFRLCTKLNSLNLSNNSITEYGVRVLLENLSFRRLKYLNLSGNLIGNKGVEHLSKYLPSVQIEHLALNSTGIEEEGAKAIGFSLMSSNWLKIIELSWNNFKSNGSVVLSRGLMGNNSVEEIYLSYNSNFGYDGIVAMAECLKINKNLKLIDLTNIRINFEGAKAISQGLKANSTLKSLNVELSLSYNNVTSSGIYEILKSINTETSGLEYLGLKNVPMQKHLVLIVELIQQRRKFSCDYGSMILYPETSDDESMIRLARYLGEKRMRLIDMFRVLDKNNKLEMNKTEFIRRMKLFEPRLTQKDLHIIAKNLSTKDTIYYSSLFTQMTKPKPDNLFEINRKKAQLNEEEDRFLNKFNKSQNFKKIVEENRSTSKISEKNETKFKEIKNWLESQDVASNGSDLLYENEKDFKKDEKIVQLKLPDIKTDKIGYADKRFSRSDSSFTKKSKENKEAKSLSRLSMKSNSNTNGRFSSQSHYLKKSKKKMDNSSENINEQKFKQIEKIEESLSLSNENKATNLQSLETG</sequence>
<dbReference type="InterPro" id="IPR011992">
    <property type="entry name" value="EF-hand-dom_pair"/>
</dbReference>